<dbReference type="GeneID" id="92083050"/>
<evidence type="ECO:0000259" key="2">
    <source>
        <dbReference type="Pfam" id="PF20253"/>
    </source>
</evidence>
<dbReference type="Pfam" id="PF20253">
    <property type="entry name" value="DUF6604"/>
    <property type="match status" value="1"/>
</dbReference>
<accession>A0ABR1PWJ8</accession>
<keyword evidence="4" id="KW-1185">Reference proteome</keyword>
<gene>
    <name evidence="3" type="ORF">PG986_013766</name>
</gene>
<proteinExistence type="predicted"/>
<reference evidence="3 4" key="1">
    <citation type="submission" date="2023-01" db="EMBL/GenBank/DDBJ databases">
        <title>Analysis of 21 Apiospora genomes using comparative genomics revels a genus with tremendous synthesis potential of carbohydrate active enzymes and secondary metabolites.</title>
        <authorList>
            <person name="Sorensen T."/>
        </authorList>
    </citation>
    <scope>NUCLEOTIDE SEQUENCE [LARGE SCALE GENOMIC DNA]</scope>
    <source>
        <strain evidence="3 4">CBS 24483</strain>
    </source>
</reference>
<feature type="domain" description="DUF6604" evidence="2">
    <location>
        <begin position="43"/>
        <end position="95"/>
    </location>
</feature>
<evidence type="ECO:0000256" key="1">
    <source>
        <dbReference type="SAM" id="MobiDB-lite"/>
    </source>
</evidence>
<sequence length="110" mass="11456">MRSCAELESQLSGFGPSPSALHSLVAENEADNPPLGDFLAKYRQYKDDTLTLSSWLAENALKCGFDIKPGAAPSTNTTKVGGGRVKGKDRKKAKEAAAKSSSAATASGPQ</sequence>
<dbReference type="RefSeq" id="XP_066694131.1">
    <property type="nucleotide sequence ID" value="XM_066849988.1"/>
</dbReference>
<evidence type="ECO:0000313" key="4">
    <source>
        <dbReference type="Proteomes" id="UP001391051"/>
    </source>
</evidence>
<feature type="region of interest" description="Disordered" evidence="1">
    <location>
        <begin position="67"/>
        <end position="110"/>
    </location>
</feature>
<organism evidence="3 4">
    <name type="scientific">Apiospora aurea</name>
    <dbReference type="NCBI Taxonomy" id="335848"/>
    <lineage>
        <taxon>Eukaryota</taxon>
        <taxon>Fungi</taxon>
        <taxon>Dikarya</taxon>
        <taxon>Ascomycota</taxon>
        <taxon>Pezizomycotina</taxon>
        <taxon>Sordariomycetes</taxon>
        <taxon>Xylariomycetidae</taxon>
        <taxon>Amphisphaeriales</taxon>
        <taxon>Apiosporaceae</taxon>
        <taxon>Apiospora</taxon>
    </lineage>
</organism>
<feature type="region of interest" description="Disordered" evidence="1">
    <location>
        <begin position="1"/>
        <end position="20"/>
    </location>
</feature>
<name>A0ABR1PWJ8_9PEZI</name>
<dbReference type="InterPro" id="IPR046539">
    <property type="entry name" value="DUF6604"/>
</dbReference>
<dbReference type="EMBL" id="JAQQWE010000009">
    <property type="protein sequence ID" value="KAK7941379.1"/>
    <property type="molecule type" value="Genomic_DNA"/>
</dbReference>
<evidence type="ECO:0000313" key="3">
    <source>
        <dbReference type="EMBL" id="KAK7941379.1"/>
    </source>
</evidence>
<dbReference type="Proteomes" id="UP001391051">
    <property type="component" value="Unassembled WGS sequence"/>
</dbReference>
<feature type="compositionally biased region" description="Low complexity" evidence="1">
    <location>
        <begin position="98"/>
        <end position="110"/>
    </location>
</feature>
<protein>
    <recommendedName>
        <fullName evidence="2">DUF6604 domain-containing protein</fullName>
    </recommendedName>
</protein>
<comment type="caution">
    <text evidence="3">The sequence shown here is derived from an EMBL/GenBank/DDBJ whole genome shotgun (WGS) entry which is preliminary data.</text>
</comment>